<comment type="caution">
    <text evidence="2">The sequence shown here is derived from an EMBL/GenBank/DDBJ whole genome shotgun (WGS) entry which is preliminary data.</text>
</comment>
<dbReference type="Proteomes" id="UP001219518">
    <property type="component" value="Unassembled WGS sequence"/>
</dbReference>
<organism evidence="2 3">
    <name type="scientific">Frankliniella fusca</name>
    <dbReference type="NCBI Taxonomy" id="407009"/>
    <lineage>
        <taxon>Eukaryota</taxon>
        <taxon>Metazoa</taxon>
        <taxon>Ecdysozoa</taxon>
        <taxon>Arthropoda</taxon>
        <taxon>Hexapoda</taxon>
        <taxon>Insecta</taxon>
        <taxon>Pterygota</taxon>
        <taxon>Neoptera</taxon>
        <taxon>Paraneoptera</taxon>
        <taxon>Thysanoptera</taxon>
        <taxon>Terebrantia</taxon>
        <taxon>Thripoidea</taxon>
        <taxon>Thripidae</taxon>
        <taxon>Frankliniella</taxon>
    </lineage>
</organism>
<name>A0AAE1LQ78_9NEOP</name>
<proteinExistence type="predicted"/>
<dbReference type="EMBL" id="JAHWGI010001300">
    <property type="protein sequence ID" value="KAK3927665.1"/>
    <property type="molecule type" value="Genomic_DNA"/>
</dbReference>
<feature type="compositionally biased region" description="Basic and acidic residues" evidence="1">
    <location>
        <begin position="48"/>
        <end position="58"/>
    </location>
</feature>
<evidence type="ECO:0000313" key="3">
    <source>
        <dbReference type="Proteomes" id="UP001219518"/>
    </source>
</evidence>
<feature type="region of interest" description="Disordered" evidence="1">
    <location>
        <begin position="48"/>
        <end position="92"/>
    </location>
</feature>
<keyword evidence="3" id="KW-1185">Reference proteome</keyword>
<protein>
    <submittedName>
        <fullName evidence="2">COPII coat assembly protein SEC16</fullName>
    </submittedName>
</protein>
<reference evidence="2" key="2">
    <citation type="journal article" date="2023" name="BMC Genomics">
        <title>Pest status, molecular evolution, and epigenetic factors derived from the genome assembly of Frankliniella fusca, a thysanopteran phytovirus vector.</title>
        <authorList>
            <person name="Catto M.A."/>
            <person name="Labadie P.E."/>
            <person name="Jacobson A.L."/>
            <person name="Kennedy G.G."/>
            <person name="Srinivasan R."/>
            <person name="Hunt B.G."/>
        </authorList>
    </citation>
    <scope>NUCLEOTIDE SEQUENCE</scope>
    <source>
        <strain evidence="2">PL_HMW_Pooled</strain>
    </source>
</reference>
<reference evidence="2" key="1">
    <citation type="submission" date="2021-07" db="EMBL/GenBank/DDBJ databases">
        <authorList>
            <person name="Catto M.A."/>
            <person name="Jacobson A."/>
            <person name="Kennedy G."/>
            <person name="Labadie P."/>
            <person name="Hunt B.G."/>
            <person name="Srinivasan R."/>
        </authorList>
    </citation>
    <scope>NUCLEOTIDE SEQUENCE</scope>
    <source>
        <strain evidence="2">PL_HMW_Pooled</strain>
        <tissue evidence="2">Head</tissue>
    </source>
</reference>
<dbReference type="AlphaFoldDB" id="A0AAE1LQ78"/>
<evidence type="ECO:0000313" key="2">
    <source>
        <dbReference type="EMBL" id="KAK3927665.1"/>
    </source>
</evidence>
<evidence type="ECO:0000256" key="1">
    <source>
        <dbReference type="SAM" id="MobiDB-lite"/>
    </source>
</evidence>
<accession>A0AAE1LQ78</accession>
<feature type="compositionally biased region" description="Polar residues" evidence="1">
    <location>
        <begin position="80"/>
        <end position="92"/>
    </location>
</feature>
<gene>
    <name evidence="2" type="ORF">KUF71_015950</name>
</gene>
<sequence length="92" mass="10357">MTENKISNELLGAADERVYRLETPHTNNDAFMFPLTLQALLHTDRTRGDTYSIDHRPEATAQHASSTSQPDDGREYYSKEVSSMTTPRGSLL</sequence>